<dbReference type="Pfam" id="PF07992">
    <property type="entry name" value="Pyr_redox_2"/>
    <property type="match status" value="1"/>
</dbReference>
<dbReference type="Gene3D" id="3.50.50.60">
    <property type="entry name" value="FAD/NAD(P)-binding domain"/>
    <property type="match status" value="2"/>
</dbReference>
<evidence type="ECO:0000313" key="4">
    <source>
        <dbReference type="EMBL" id="GGW92817.1"/>
    </source>
</evidence>
<dbReference type="PANTHER" id="PTHR48105">
    <property type="entry name" value="THIOREDOXIN REDUCTASE 1-RELATED-RELATED"/>
    <property type="match status" value="1"/>
</dbReference>
<accession>A0A918N077</accession>
<keyword evidence="5" id="KW-1185">Reference proteome</keyword>
<evidence type="ECO:0000313" key="5">
    <source>
        <dbReference type="Proteomes" id="UP000608345"/>
    </source>
</evidence>
<dbReference type="SUPFAM" id="SSF51905">
    <property type="entry name" value="FAD/NAD(P)-binding domain"/>
    <property type="match status" value="1"/>
</dbReference>
<dbReference type="InterPro" id="IPR050097">
    <property type="entry name" value="Ferredoxin-NADP_redctase_2"/>
</dbReference>
<proteinExistence type="predicted"/>
<dbReference type="InterPro" id="IPR023753">
    <property type="entry name" value="FAD/NAD-binding_dom"/>
</dbReference>
<dbReference type="GO" id="GO:0016491">
    <property type="term" value="F:oxidoreductase activity"/>
    <property type="evidence" value="ECO:0007669"/>
    <property type="project" value="UniProtKB-KW"/>
</dbReference>
<feature type="domain" description="FAD/NAD(P)-binding" evidence="3">
    <location>
        <begin position="6"/>
        <end position="289"/>
    </location>
</feature>
<comment type="caution">
    <text evidence="4">The sequence shown here is derived from an EMBL/GenBank/DDBJ whole genome shotgun (WGS) entry which is preliminary data.</text>
</comment>
<dbReference type="InterPro" id="IPR036188">
    <property type="entry name" value="FAD/NAD-bd_sf"/>
</dbReference>
<reference evidence="4" key="1">
    <citation type="journal article" date="2014" name="Int. J. Syst. Evol. Microbiol.">
        <title>Complete genome sequence of Corynebacterium casei LMG S-19264T (=DSM 44701T), isolated from a smear-ripened cheese.</title>
        <authorList>
            <consortium name="US DOE Joint Genome Institute (JGI-PGF)"/>
            <person name="Walter F."/>
            <person name="Albersmeier A."/>
            <person name="Kalinowski J."/>
            <person name="Ruckert C."/>
        </authorList>
    </citation>
    <scope>NUCLEOTIDE SEQUENCE</scope>
    <source>
        <strain evidence="4">KCTC 23732</strain>
    </source>
</reference>
<evidence type="ECO:0000259" key="3">
    <source>
        <dbReference type="Pfam" id="PF07992"/>
    </source>
</evidence>
<reference evidence="4" key="2">
    <citation type="submission" date="2020-09" db="EMBL/GenBank/DDBJ databases">
        <authorList>
            <person name="Sun Q."/>
            <person name="Kim S."/>
        </authorList>
    </citation>
    <scope>NUCLEOTIDE SEQUENCE</scope>
    <source>
        <strain evidence="4">KCTC 23732</strain>
    </source>
</reference>
<evidence type="ECO:0000256" key="1">
    <source>
        <dbReference type="ARBA" id="ARBA00022630"/>
    </source>
</evidence>
<dbReference type="EMBL" id="BMYS01000019">
    <property type="protein sequence ID" value="GGW92817.1"/>
    <property type="molecule type" value="Genomic_DNA"/>
</dbReference>
<keyword evidence="2" id="KW-0560">Oxidoreductase</keyword>
<name>A0A918N077_9BURK</name>
<dbReference type="RefSeq" id="WP_189385696.1">
    <property type="nucleotide sequence ID" value="NZ_BAABFY010000048.1"/>
</dbReference>
<sequence length="320" mass="35097">MQPVVYDAIVIGAGPAGASCAVWLAHLGFSPLILDASEQVGGLAAHNPFEDAWNVTAPGLTGEEVAVQIKRSLDGARVPVLLKMRVDRVDIIEDPEQINILLKRAGNHKKPACQKLFRVYFDGHSLLARFVVVASGVTSRFPKELANQKYDHVLVGPGRHISKYEFANKKVAVLGGGDNAFENAIFAQKRGALSVDIYARHVRAQKQWFESLEQKRIHTGEYVFDPLARTVNGHQYDVVMVFYGWQAQLNGLESLGLSCSEKGYVNTHVHTAETNVPGVYAIGEVANRHHPCIITSMADGVVAAKAIQRRLEQEELGLID</sequence>
<dbReference type="PRINTS" id="PR00368">
    <property type="entry name" value="FADPNR"/>
</dbReference>
<dbReference type="AlphaFoldDB" id="A0A918N077"/>
<keyword evidence="1" id="KW-0285">Flavoprotein</keyword>
<dbReference type="PRINTS" id="PR00469">
    <property type="entry name" value="PNDRDTASEII"/>
</dbReference>
<gene>
    <name evidence="4" type="ORF">GCM10011450_23490</name>
</gene>
<evidence type="ECO:0000256" key="2">
    <source>
        <dbReference type="ARBA" id="ARBA00023002"/>
    </source>
</evidence>
<protein>
    <submittedName>
        <fullName evidence="4">Oxidoreductase</fullName>
    </submittedName>
</protein>
<organism evidence="4 5">
    <name type="scientific">Advenella faeciporci</name>
    <dbReference type="NCBI Taxonomy" id="797535"/>
    <lineage>
        <taxon>Bacteria</taxon>
        <taxon>Pseudomonadati</taxon>
        <taxon>Pseudomonadota</taxon>
        <taxon>Betaproteobacteria</taxon>
        <taxon>Burkholderiales</taxon>
        <taxon>Alcaligenaceae</taxon>
    </lineage>
</organism>
<dbReference type="Proteomes" id="UP000608345">
    <property type="component" value="Unassembled WGS sequence"/>
</dbReference>